<dbReference type="EMBL" id="CP120992">
    <property type="protein sequence ID" value="WLQ38858.1"/>
    <property type="molecule type" value="Genomic_DNA"/>
</dbReference>
<reference evidence="1 2" key="1">
    <citation type="submission" date="2023-03" db="EMBL/GenBank/DDBJ databases">
        <title>Isolation and description of six Streptomyces strains from soil environments, able to metabolize different microbial glucans.</title>
        <authorList>
            <person name="Widen T."/>
            <person name="Larsbrink J."/>
        </authorList>
    </citation>
    <scope>NUCLEOTIDE SEQUENCE [LARGE SCALE GENOMIC DNA]</scope>
    <source>
        <strain evidence="1 2">Mut2</strain>
    </source>
</reference>
<dbReference type="Proteomes" id="UP001229952">
    <property type="component" value="Chromosome"/>
</dbReference>
<gene>
    <name evidence="1" type="ORF">P8A22_01645</name>
</gene>
<evidence type="ECO:0000313" key="2">
    <source>
        <dbReference type="Proteomes" id="UP001229952"/>
    </source>
</evidence>
<organism evidence="1 2">
    <name type="scientific">Streptomyces laculatispora</name>
    <dbReference type="NCBI Taxonomy" id="887464"/>
    <lineage>
        <taxon>Bacteria</taxon>
        <taxon>Bacillati</taxon>
        <taxon>Actinomycetota</taxon>
        <taxon>Actinomycetes</taxon>
        <taxon>Kitasatosporales</taxon>
        <taxon>Streptomycetaceae</taxon>
        <taxon>Streptomyces</taxon>
    </lineage>
</organism>
<keyword evidence="2" id="KW-1185">Reference proteome</keyword>
<sequence>MERRELRAALSAAGVADGYYRIEGVHEPAPTPTDFLFLRQASDGAWETGAYERGSYEVIARHPSESAGCAHLLHLLVR</sequence>
<accession>A0ABY9HWB1</accession>
<evidence type="ECO:0000313" key="1">
    <source>
        <dbReference type="EMBL" id="WLQ38858.1"/>
    </source>
</evidence>
<proteinExistence type="predicted"/>
<protein>
    <submittedName>
        <fullName evidence="1">Uncharacterized protein</fullName>
    </submittedName>
</protein>
<name>A0ABY9HWB1_9ACTN</name>
<dbReference type="RefSeq" id="WP_306085535.1">
    <property type="nucleotide sequence ID" value="NZ_CP120992.1"/>
</dbReference>